<accession>A0A9N9MUV5</accession>
<dbReference type="PROSITE" id="PS01201">
    <property type="entry name" value="TUB_2"/>
    <property type="match status" value="1"/>
</dbReference>
<dbReference type="GO" id="GO:0005634">
    <property type="term" value="C:nucleus"/>
    <property type="evidence" value="ECO:0007669"/>
    <property type="project" value="UniProtKB-SubCell"/>
</dbReference>
<dbReference type="PANTHER" id="PTHR16517:SF7">
    <property type="entry name" value="PROTEIN KING TUBBY"/>
    <property type="match status" value="1"/>
</dbReference>
<reference evidence="9" key="1">
    <citation type="submission" date="2022-01" db="EMBL/GenBank/DDBJ databases">
        <authorList>
            <person name="King R."/>
        </authorList>
    </citation>
    <scope>NUCLEOTIDE SEQUENCE</scope>
</reference>
<dbReference type="GO" id="GO:0005737">
    <property type="term" value="C:cytoplasm"/>
    <property type="evidence" value="ECO:0007669"/>
    <property type="project" value="UniProtKB-SubCell"/>
</dbReference>
<evidence type="ECO:0000256" key="7">
    <source>
        <dbReference type="SAM" id="MobiDB-lite"/>
    </source>
</evidence>
<evidence type="ECO:0000259" key="8">
    <source>
        <dbReference type="Pfam" id="PF01167"/>
    </source>
</evidence>
<keyword evidence="10" id="KW-1185">Reference proteome</keyword>
<organism evidence="9 10">
    <name type="scientific">Ceutorhynchus assimilis</name>
    <name type="common">cabbage seed weevil</name>
    <dbReference type="NCBI Taxonomy" id="467358"/>
    <lineage>
        <taxon>Eukaryota</taxon>
        <taxon>Metazoa</taxon>
        <taxon>Ecdysozoa</taxon>
        <taxon>Arthropoda</taxon>
        <taxon>Hexapoda</taxon>
        <taxon>Insecta</taxon>
        <taxon>Pterygota</taxon>
        <taxon>Neoptera</taxon>
        <taxon>Endopterygota</taxon>
        <taxon>Coleoptera</taxon>
        <taxon>Polyphaga</taxon>
        <taxon>Cucujiformia</taxon>
        <taxon>Curculionidae</taxon>
        <taxon>Ceutorhynchinae</taxon>
        <taxon>Ceutorhynchus</taxon>
    </lineage>
</organism>
<sequence length="410" mass="45254">MDARTQKLEHQRQIFEQKMKMKRLPSSGMVQVSDARSNSGISRDSSGNGRRELHGYDGPLQYAMGRDNNPDQILVMSSSVDSFDDTMVQDLTTNNISGSDLLDVEDDESSPVSPNQNGNLAVPINPVGDYSDLDNGNQEGTSGQLNSNNLETEGDLSNDDVAAFVLEPAPPRVLFRCRIARDRRGVDRGLFPTYFLQLERPRGRRALLLAARKRKKSATSHYVISADPTDLSRRGSGSVGKLRSNALGTRFQAWAGRSGGNTKLDDEALEGPPKEELSAILYDANVLGFKGPRRMTVLVPALAEGHRAGPDEPLVEAWKSGRTDRLVLLRNKTPVWNDDTQSYVLNFHGRVTQASVKNFQIVHDSDPEYVVMQFGRVADDAFTMDYRYPLCALQAFAIALSSFDGKLACE</sequence>
<evidence type="ECO:0000256" key="1">
    <source>
        <dbReference type="ARBA" id="ARBA00004123"/>
    </source>
</evidence>
<dbReference type="InterPro" id="IPR018066">
    <property type="entry name" value="Tubby_C_CS"/>
</dbReference>
<gene>
    <name evidence="9" type="ORF">CEUTPL_LOCUS10899</name>
</gene>
<dbReference type="OrthoDB" id="8775810at2759"/>
<dbReference type="Gene3D" id="3.20.90.10">
    <property type="entry name" value="Tubby Protein, Chain A"/>
    <property type="match status" value="1"/>
</dbReference>
<evidence type="ECO:0000256" key="4">
    <source>
        <dbReference type="ARBA" id="ARBA00022490"/>
    </source>
</evidence>
<evidence type="ECO:0000256" key="6">
    <source>
        <dbReference type="RuleBase" id="RU361125"/>
    </source>
</evidence>
<dbReference type="AlphaFoldDB" id="A0A9N9MUV5"/>
<keyword evidence="4" id="KW-0963">Cytoplasm</keyword>
<dbReference type="InterPro" id="IPR000007">
    <property type="entry name" value="Tubby_C"/>
</dbReference>
<feature type="region of interest" description="Disordered" evidence="7">
    <location>
        <begin position="97"/>
        <end position="154"/>
    </location>
</feature>
<comment type="subcellular location">
    <subcellularLocation>
        <location evidence="2">Cytoplasm</location>
    </subcellularLocation>
    <subcellularLocation>
        <location evidence="1">Nucleus</location>
    </subcellularLocation>
</comment>
<proteinExistence type="inferred from homology"/>
<feature type="compositionally biased region" description="Polar residues" evidence="7">
    <location>
        <begin position="134"/>
        <end position="151"/>
    </location>
</feature>
<feature type="domain" description="Tubby C-terminal" evidence="8">
    <location>
        <begin position="166"/>
        <end position="404"/>
    </location>
</feature>
<dbReference type="PANTHER" id="PTHR16517">
    <property type="entry name" value="TUBBY-RELATED"/>
    <property type="match status" value="1"/>
</dbReference>
<evidence type="ECO:0000256" key="5">
    <source>
        <dbReference type="ARBA" id="ARBA00023242"/>
    </source>
</evidence>
<evidence type="ECO:0000256" key="2">
    <source>
        <dbReference type="ARBA" id="ARBA00004496"/>
    </source>
</evidence>
<evidence type="ECO:0000313" key="10">
    <source>
        <dbReference type="Proteomes" id="UP001152799"/>
    </source>
</evidence>
<feature type="region of interest" description="Disordered" evidence="7">
    <location>
        <begin position="17"/>
        <end position="68"/>
    </location>
</feature>
<dbReference type="PROSITE" id="PS01200">
    <property type="entry name" value="TUB_1"/>
    <property type="match status" value="1"/>
</dbReference>
<dbReference type="Proteomes" id="UP001152799">
    <property type="component" value="Chromosome 6"/>
</dbReference>
<name>A0A9N9MUV5_9CUCU</name>
<dbReference type="PRINTS" id="PR01573">
    <property type="entry name" value="SUPERTUBBY"/>
</dbReference>
<keyword evidence="5" id="KW-0539">Nucleus</keyword>
<dbReference type="GO" id="GO:0005929">
    <property type="term" value="C:cilium"/>
    <property type="evidence" value="ECO:0007669"/>
    <property type="project" value="TreeGrafter"/>
</dbReference>
<evidence type="ECO:0000256" key="3">
    <source>
        <dbReference type="ARBA" id="ARBA00007129"/>
    </source>
</evidence>
<dbReference type="Pfam" id="PF01167">
    <property type="entry name" value="Tub"/>
    <property type="match status" value="1"/>
</dbReference>
<dbReference type="InterPro" id="IPR025659">
    <property type="entry name" value="Tubby-like_C"/>
</dbReference>
<evidence type="ECO:0000313" key="9">
    <source>
        <dbReference type="EMBL" id="CAG9770446.1"/>
    </source>
</evidence>
<comment type="similarity">
    <text evidence="3 6">Belongs to the TUB family.</text>
</comment>
<feature type="compositionally biased region" description="Polar residues" evidence="7">
    <location>
        <begin position="28"/>
        <end position="48"/>
    </location>
</feature>
<protein>
    <recommendedName>
        <fullName evidence="6">Tubby-like protein</fullName>
    </recommendedName>
</protein>
<dbReference type="EMBL" id="OU892282">
    <property type="protein sequence ID" value="CAG9770446.1"/>
    <property type="molecule type" value="Genomic_DNA"/>
</dbReference>
<dbReference type="GO" id="GO:0061512">
    <property type="term" value="P:protein localization to cilium"/>
    <property type="evidence" value="ECO:0007669"/>
    <property type="project" value="TreeGrafter"/>
</dbReference>
<dbReference type="SUPFAM" id="SSF54518">
    <property type="entry name" value="Tubby C-terminal domain-like"/>
    <property type="match status" value="1"/>
</dbReference>